<sequence length="235" mass="26191">MEPVQNPNSNRNNSGVQENSFQIKKMPSSRKYKTSSSKRNDASKSSDCVHAASAPPQEHICYEGQNLACLLKCIESWQKVLVIHLIFWKDREIESARLVDTALPHKLWLKQQFSIGVNDVTRVLERMPPIDVNGSSPGCPLMTTHRFRCQASPVEIQAILVASDCIPGWLTRHLPNMASSRNVPLIFVKDKKGGSMRLGELVKLKTAIAIGVKVKGSTINRHIEEILQGTLERSA</sequence>
<proteinExistence type="predicted"/>
<keyword evidence="2" id="KW-1185">Reference proteome</keyword>
<organism evidence="1 2">
    <name type="scientific">Vaccinium darrowii</name>
    <dbReference type="NCBI Taxonomy" id="229202"/>
    <lineage>
        <taxon>Eukaryota</taxon>
        <taxon>Viridiplantae</taxon>
        <taxon>Streptophyta</taxon>
        <taxon>Embryophyta</taxon>
        <taxon>Tracheophyta</taxon>
        <taxon>Spermatophyta</taxon>
        <taxon>Magnoliopsida</taxon>
        <taxon>eudicotyledons</taxon>
        <taxon>Gunneridae</taxon>
        <taxon>Pentapetalae</taxon>
        <taxon>asterids</taxon>
        <taxon>Ericales</taxon>
        <taxon>Ericaceae</taxon>
        <taxon>Vaccinioideae</taxon>
        <taxon>Vaccinieae</taxon>
        <taxon>Vaccinium</taxon>
    </lineage>
</organism>
<dbReference type="Proteomes" id="UP000828048">
    <property type="component" value="Chromosome 12"/>
</dbReference>
<reference evidence="1 2" key="1">
    <citation type="journal article" date="2021" name="Hortic Res">
        <title>High-quality reference genome and annotation aids understanding of berry development for evergreen blueberry (Vaccinium darrowii).</title>
        <authorList>
            <person name="Yu J."/>
            <person name="Hulse-Kemp A.M."/>
            <person name="Babiker E."/>
            <person name="Staton M."/>
        </authorList>
    </citation>
    <scope>NUCLEOTIDE SEQUENCE [LARGE SCALE GENOMIC DNA]</scope>
    <source>
        <strain evidence="2">cv. NJ 8807/NJ 8810</strain>
        <tissue evidence="1">Young leaf</tissue>
    </source>
</reference>
<comment type="caution">
    <text evidence="1">The sequence shown here is derived from an EMBL/GenBank/DDBJ whole genome shotgun (WGS) entry which is preliminary data.</text>
</comment>
<dbReference type="EMBL" id="CM037162">
    <property type="protein sequence ID" value="KAH7862652.1"/>
    <property type="molecule type" value="Genomic_DNA"/>
</dbReference>
<name>A0ACB7ZB32_9ERIC</name>
<evidence type="ECO:0000313" key="1">
    <source>
        <dbReference type="EMBL" id="KAH7862652.1"/>
    </source>
</evidence>
<evidence type="ECO:0000313" key="2">
    <source>
        <dbReference type="Proteomes" id="UP000828048"/>
    </source>
</evidence>
<gene>
    <name evidence="1" type="ORF">Vadar_007643</name>
</gene>
<protein>
    <submittedName>
        <fullName evidence="1">Uncharacterized protein</fullName>
    </submittedName>
</protein>
<accession>A0ACB7ZB32</accession>